<evidence type="ECO:0000313" key="2">
    <source>
        <dbReference type="Proteomes" id="UP000255367"/>
    </source>
</evidence>
<keyword evidence="2" id="KW-1185">Reference proteome</keyword>
<gene>
    <name evidence="1" type="ORF">NCTC12020_00863</name>
</gene>
<proteinExistence type="predicted"/>
<protein>
    <recommendedName>
        <fullName evidence="3">IrrE N-terminal-like domain-containing protein</fullName>
    </recommendedName>
</protein>
<evidence type="ECO:0000313" key="1">
    <source>
        <dbReference type="EMBL" id="SUP42460.1"/>
    </source>
</evidence>
<evidence type="ECO:0008006" key="3">
    <source>
        <dbReference type="Google" id="ProtNLM"/>
    </source>
</evidence>
<accession>A0A380NLC2</accession>
<sequence length="88" mass="10247">MNINILIAPLERGVNALTKENCDGSYTILVNNNLCEEKAHKAILHEVFHIKNDDFSKFEHVSLLEKMLHESNYLEEELEGINFYYHVV</sequence>
<reference evidence="1 2" key="1">
    <citation type="submission" date="2018-06" db="EMBL/GenBank/DDBJ databases">
        <authorList>
            <consortium name="Pathogen Informatics"/>
            <person name="Doyle S."/>
        </authorList>
    </citation>
    <scope>NUCLEOTIDE SEQUENCE [LARGE SCALE GENOMIC DNA]</scope>
    <source>
        <strain evidence="1 2">NCTC12020</strain>
    </source>
</reference>
<dbReference type="AlphaFoldDB" id="A0A380NLC2"/>
<organism evidence="1 2">
    <name type="scientific">Veillonella criceti</name>
    <dbReference type="NCBI Taxonomy" id="103891"/>
    <lineage>
        <taxon>Bacteria</taxon>
        <taxon>Bacillati</taxon>
        <taxon>Bacillota</taxon>
        <taxon>Negativicutes</taxon>
        <taxon>Veillonellales</taxon>
        <taxon>Veillonellaceae</taxon>
        <taxon>Veillonella</taxon>
    </lineage>
</organism>
<dbReference type="EMBL" id="UHIO01000001">
    <property type="protein sequence ID" value="SUP42460.1"/>
    <property type="molecule type" value="Genomic_DNA"/>
</dbReference>
<dbReference type="RefSeq" id="WP_115310073.1">
    <property type="nucleotide sequence ID" value="NZ_UHIO01000001.1"/>
</dbReference>
<dbReference type="Proteomes" id="UP000255367">
    <property type="component" value="Unassembled WGS sequence"/>
</dbReference>
<dbReference type="OrthoDB" id="2065977at2"/>
<name>A0A380NLC2_9FIRM</name>